<evidence type="ECO:0000256" key="2">
    <source>
        <dbReference type="ARBA" id="ARBA00022604"/>
    </source>
</evidence>
<protein>
    <recommendedName>
        <fullName evidence="4">Agenet domain-containing protein</fullName>
    </recommendedName>
</protein>
<dbReference type="InterPro" id="IPR007930">
    <property type="entry name" value="DUF724"/>
</dbReference>
<feature type="domain" description="Agenet" evidence="4">
    <location>
        <begin position="3"/>
        <end position="95"/>
    </location>
</feature>
<proteinExistence type="predicted"/>
<organism evidence="5 6">
    <name type="scientific">Centaurea solstitialis</name>
    <name type="common">yellow star-thistle</name>
    <dbReference type="NCBI Taxonomy" id="347529"/>
    <lineage>
        <taxon>Eukaryota</taxon>
        <taxon>Viridiplantae</taxon>
        <taxon>Streptophyta</taxon>
        <taxon>Embryophyta</taxon>
        <taxon>Tracheophyta</taxon>
        <taxon>Spermatophyta</taxon>
        <taxon>Magnoliopsida</taxon>
        <taxon>eudicotyledons</taxon>
        <taxon>Gunneridae</taxon>
        <taxon>Pentapetalae</taxon>
        <taxon>asterids</taxon>
        <taxon>campanulids</taxon>
        <taxon>Asterales</taxon>
        <taxon>Asteraceae</taxon>
        <taxon>Carduoideae</taxon>
        <taxon>Cardueae</taxon>
        <taxon>Centaureinae</taxon>
        <taxon>Centaurea</taxon>
    </lineage>
</organism>
<dbReference type="InterPro" id="IPR008395">
    <property type="entry name" value="Agenet-like_dom"/>
</dbReference>
<dbReference type="SMART" id="SM00743">
    <property type="entry name" value="Agenet"/>
    <property type="match status" value="2"/>
</dbReference>
<keyword evidence="6" id="KW-1185">Reference proteome</keyword>
<evidence type="ECO:0000256" key="1">
    <source>
        <dbReference type="ARBA" id="ARBA00022448"/>
    </source>
</evidence>
<evidence type="ECO:0000313" key="5">
    <source>
        <dbReference type="EMBL" id="KAJ9554172.1"/>
    </source>
</evidence>
<keyword evidence="1" id="KW-0813">Transport</keyword>
<sequence length="539" mass="61417">MVIPITKGSLVEVSSDDPGFHGAWYVATFLDEVVLQQDQDHQSSSSKGSNHKTKNSKKIGYRVKYVSIAEEGNLDERLTEIVDPSFVRPSPPRYPRGSISTNNDQAEYYYCYEVFEVVDAYLLDGWWMGVVTKVVDNGDKYMVWFEFPPEQVEVKRSNLRLHVDWIDGRWQIPPKKTPVPAQETQESAITKAEHQDPLLLEQEMSITETCETVAGKSSRKRKRALSVRALFNVESCNAYIQESGKRASSAIVEMTTGLDEQPLSAWYHGVLKKTRKLANSFRSKAFVFLAPLYIWFRSLGGIYWAKFDLVDLILVLVCILIAGSRRSACDHGVEPSDSLIPAVINNREMTEYQQGWPFIKRSPIWAAIESLELYQNPPQKPHFSLLKEVKEDRREGLAIAHLVTFANVVERTSELKWDDPDDMILNSLESLVELETHGFDVGAIRARLNELLSRKAQAGELQDKVKQMDKDLQERNLEMSKIDEELGELKGKMQDLKEKLAESAKKKNVKDEEIKTLQSNVRLFANQIGLEGYFEKTCS</sequence>
<keyword evidence="2" id="KW-0341">Growth regulation</keyword>
<name>A0AA38TMF6_9ASTR</name>
<dbReference type="EMBL" id="JARYMX010000004">
    <property type="protein sequence ID" value="KAJ9554172.1"/>
    <property type="molecule type" value="Genomic_DNA"/>
</dbReference>
<reference evidence="5" key="1">
    <citation type="submission" date="2023-03" db="EMBL/GenBank/DDBJ databases">
        <title>Chromosome-scale reference genome and RAD-based genetic map of yellow starthistle (Centaurea solstitialis) reveal putative structural variation and QTLs associated with invader traits.</title>
        <authorList>
            <person name="Reatini B."/>
            <person name="Cang F.A."/>
            <person name="Jiang Q."/>
            <person name="Mckibben M.T.W."/>
            <person name="Barker M.S."/>
            <person name="Rieseberg L.H."/>
            <person name="Dlugosch K.M."/>
        </authorList>
    </citation>
    <scope>NUCLEOTIDE SEQUENCE</scope>
    <source>
        <strain evidence="5">CAN-66</strain>
        <tissue evidence="5">Leaf</tissue>
    </source>
</reference>
<dbReference type="PANTHER" id="PTHR31917">
    <property type="entry name" value="AGENET DOMAIN-CONTAINING PROTEIN-RELATED"/>
    <property type="match status" value="1"/>
</dbReference>
<gene>
    <name evidence="5" type="ORF">OSB04_018217</name>
</gene>
<dbReference type="InterPro" id="IPR014002">
    <property type="entry name" value="Agenet_dom_plant"/>
</dbReference>
<dbReference type="Pfam" id="PF05266">
    <property type="entry name" value="DUF724"/>
    <property type="match status" value="1"/>
</dbReference>
<dbReference type="Pfam" id="PF05641">
    <property type="entry name" value="Agenet"/>
    <property type="match status" value="1"/>
</dbReference>
<evidence type="ECO:0000256" key="3">
    <source>
        <dbReference type="SAM" id="Coils"/>
    </source>
</evidence>
<dbReference type="Proteomes" id="UP001172457">
    <property type="component" value="Chromosome 4"/>
</dbReference>
<dbReference type="CDD" id="cd20405">
    <property type="entry name" value="Tudor_Agenet_AtDUF_rpt1_3"/>
    <property type="match status" value="1"/>
</dbReference>
<feature type="coiled-coil region" evidence="3">
    <location>
        <begin position="458"/>
        <end position="513"/>
    </location>
</feature>
<accession>A0AA38TMF6</accession>
<feature type="domain" description="Agenet" evidence="4">
    <location>
        <begin position="110"/>
        <end position="167"/>
    </location>
</feature>
<comment type="caution">
    <text evidence="5">The sequence shown here is derived from an EMBL/GenBank/DDBJ whole genome shotgun (WGS) entry which is preliminary data.</text>
</comment>
<evidence type="ECO:0000313" key="6">
    <source>
        <dbReference type="Proteomes" id="UP001172457"/>
    </source>
</evidence>
<keyword evidence="3" id="KW-0175">Coiled coil</keyword>
<dbReference type="CDD" id="cd20406">
    <property type="entry name" value="Tudor_Agenet_AtDUF_rpt2_4"/>
    <property type="match status" value="1"/>
</dbReference>
<dbReference type="PANTHER" id="PTHR31917:SF114">
    <property type="entry name" value="AGENET-LIKE DOMAIN-CONTAINING PROTEIN"/>
    <property type="match status" value="1"/>
</dbReference>
<dbReference type="AlphaFoldDB" id="A0AA38TMF6"/>
<evidence type="ECO:0000259" key="4">
    <source>
        <dbReference type="SMART" id="SM00743"/>
    </source>
</evidence>